<evidence type="ECO:0000313" key="7">
    <source>
        <dbReference type="Proteomes" id="UP000762676"/>
    </source>
</evidence>
<evidence type="ECO:0000256" key="2">
    <source>
        <dbReference type="ARBA" id="ARBA00022723"/>
    </source>
</evidence>
<accession>A0AAV4JVI6</accession>
<evidence type="ECO:0000313" key="6">
    <source>
        <dbReference type="EMBL" id="GFS26290.1"/>
    </source>
</evidence>
<dbReference type="PANTHER" id="PTHR46481">
    <property type="entry name" value="ZINC FINGER BED DOMAIN-CONTAINING PROTEIN 4"/>
    <property type="match status" value="1"/>
</dbReference>
<comment type="caution">
    <text evidence="6">The sequence shown here is derived from an EMBL/GenBank/DDBJ whole genome shotgun (WGS) entry which is preliminary data.</text>
</comment>
<evidence type="ECO:0000256" key="5">
    <source>
        <dbReference type="ARBA" id="ARBA00023242"/>
    </source>
</evidence>
<reference evidence="6 7" key="1">
    <citation type="journal article" date="2021" name="Elife">
        <title>Chloroplast acquisition without the gene transfer in kleptoplastic sea slugs, Plakobranchus ocellatus.</title>
        <authorList>
            <person name="Maeda T."/>
            <person name="Takahashi S."/>
            <person name="Yoshida T."/>
            <person name="Shimamura S."/>
            <person name="Takaki Y."/>
            <person name="Nagai Y."/>
            <person name="Toyoda A."/>
            <person name="Suzuki Y."/>
            <person name="Arimoto A."/>
            <person name="Ishii H."/>
            <person name="Satoh N."/>
            <person name="Nishiyama T."/>
            <person name="Hasebe M."/>
            <person name="Maruyama T."/>
            <person name="Minagawa J."/>
            <person name="Obokata J."/>
            <person name="Shigenobu S."/>
        </authorList>
    </citation>
    <scope>NUCLEOTIDE SEQUENCE [LARGE SCALE GENOMIC DNA]</scope>
</reference>
<gene>
    <name evidence="6" type="ORF">ElyMa_005209000</name>
</gene>
<dbReference type="AlphaFoldDB" id="A0AAV4JVI6"/>
<dbReference type="Proteomes" id="UP000762676">
    <property type="component" value="Unassembled WGS sequence"/>
</dbReference>
<organism evidence="6 7">
    <name type="scientific">Elysia marginata</name>
    <dbReference type="NCBI Taxonomy" id="1093978"/>
    <lineage>
        <taxon>Eukaryota</taxon>
        <taxon>Metazoa</taxon>
        <taxon>Spiralia</taxon>
        <taxon>Lophotrochozoa</taxon>
        <taxon>Mollusca</taxon>
        <taxon>Gastropoda</taxon>
        <taxon>Heterobranchia</taxon>
        <taxon>Euthyneura</taxon>
        <taxon>Panpulmonata</taxon>
        <taxon>Sacoglossa</taxon>
        <taxon>Placobranchoidea</taxon>
        <taxon>Plakobranchidae</taxon>
        <taxon>Elysia</taxon>
    </lineage>
</organism>
<evidence type="ECO:0000256" key="3">
    <source>
        <dbReference type="ARBA" id="ARBA00022771"/>
    </source>
</evidence>
<dbReference type="Gene3D" id="1.10.10.1070">
    <property type="entry name" value="Zinc finger, BED domain-containing"/>
    <property type="match status" value="1"/>
</dbReference>
<dbReference type="SUPFAM" id="SSF140996">
    <property type="entry name" value="Hermes dimerisation domain"/>
    <property type="match status" value="1"/>
</dbReference>
<keyword evidence="5" id="KW-0539">Nucleus</keyword>
<evidence type="ECO:0000256" key="1">
    <source>
        <dbReference type="ARBA" id="ARBA00004123"/>
    </source>
</evidence>
<keyword evidence="7" id="KW-1185">Reference proteome</keyword>
<dbReference type="GO" id="GO:0005634">
    <property type="term" value="C:nucleus"/>
    <property type="evidence" value="ECO:0007669"/>
    <property type="project" value="UniProtKB-SubCell"/>
</dbReference>
<evidence type="ECO:0000256" key="4">
    <source>
        <dbReference type="ARBA" id="ARBA00022833"/>
    </source>
</evidence>
<dbReference type="PANTHER" id="PTHR46481:SF10">
    <property type="entry name" value="ZINC FINGER BED DOMAIN-CONTAINING PROTEIN 39"/>
    <property type="match status" value="1"/>
</dbReference>
<dbReference type="GO" id="GO:0008270">
    <property type="term" value="F:zinc ion binding"/>
    <property type="evidence" value="ECO:0007669"/>
    <property type="project" value="UniProtKB-KW"/>
</dbReference>
<comment type="subcellular location">
    <subcellularLocation>
        <location evidence="1">Nucleus</location>
    </subcellularLocation>
</comment>
<dbReference type="InterPro" id="IPR052035">
    <property type="entry name" value="ZnF_BED_domain_contain"/>
</dbReference>
<name>A0AAV4JVI6_9GAST</name>
<keyword evidence="4" id="KW-0862">Zinc</keyword>
<protein>
    <submittedName>
        <fullName evidence="6">Zinc finger BED domain-containing protein 1</fullName>
    </submittedName>
</protein>
<proteinExistence type="predicted"/>
<dbReference type="EMBL" id="BMAT01010404">
    <property type="protein sequence ID" value="GFS26290.1"/>
    <property type="molecule type" value="Genomic_DNA"/>
</dbReference>
<sequence>MATATSGTHFRQYLSKYQKGSPKALDEMLAEMICFDTQPFSIVLDRGFRKFIQTLDPRYEIPGRKKITHVIIPRLYKREEEAVKKELENTEHIALTTDEWTSRTTEGYISCHCPLDRQQHDIAVKSSRDKENNTICDIGEYKR</sequence>
<keyword evidence="2" id="KW-0479">Metal-binding</keyword>
<keyword evidence="3" id="KW-0863">Zinc-finger</keyword>